<dbReference type="CDD" id="cd17039">
    <property type="entry name" value="Ubl_ubiquitin_like"/>
    <property type="match status" value="1"/>
</dbReference>
<accession>A0A7S3GZ58</accession>
<evidence type="ECO:0000259" key="3">
    <source>
        <dbReference type="PROSITE" id="PS50053"/>
    </source>
</evidence>
<evidence type="ECO:0000256" key="2">
    <source>
        <dbReference type="SAM" id="Phobius"/>
    </source>
</evidence>
<feature type="domain" description="Ubiquitin-like" evidence="3">
    <location>
        <begin position="47"/>
        <end position="114"/>
    </location>
</feature>
<protein>
    <recommendedName>
        <fullName evidence="3">Ubiquitin-like domain-containing protein</fullName>
    </recommendedName>
</protein>
<dbReference type="EMBL" id="HBIC01019001">
    <property type="protein sequence ID" value="CAE0280570.1"/>
    <property type="molecule type" value="Transcribed_RNA"/>
</dbReference>
<keyword evidence="2" id="KW-0472">Membrane</keyword>
<keyword evidence="2" id="KW-0812">Transmembrane</keyword>
<feature type="compositionally biased region" description="Polar residues" evidence="1">
    <location>
        <begin position="1"/>
        <end position="21"/>
    </location>
</feature>
<dbReference type="PROSITE" id="PS50053">
    <property type="entry name" value="UBIQUITIN_2"/>
    <property type="match status" value="1"/>
</dbReference>
<reference evidence="4" key="1">
    <citation type="submission" date="2021-01" db="EMBL/GenBank/DDBJ databases">
        <authorList>
            <person name="Corre E."/>
            <person name="Pelletier E."/>
            <person name="Niang G."/>
            <person name="Scheremetjew M."/>
            <person name="Finn R."/>
            <person name="Kale V."/>
            <person name="Holt S."/>
            <person name="Cochrane G."/>
            <person name="Meng A."/>
            <person name="Brown T."/>
            <person name="Cohen L."/>
        </authorList>
    </citation>
    <scope>NUCLEOTIDE SEQUENCE</scope>
    <source>
        <strain evidence="4">CCAP 955/1</strain>
    </source>
</reference>
<dbReference type="SMART" id="SM00213">
    <property type="entry name" value="UBQ"/>
    <property type="match status" value="1"/>
</dbReference>
<sequence>MLSGNNGYQRVGTQEGASTEMTAIPTAPPAEGDVVVNPLTQSEAFSVKILLKEKSYDVGNLTPSTTIAALKSAIESATDVPPPLQRLIAAGKQLKPDTKTLLDFKIVAGASIHLFPLPPPSQATPVATAVENGATSNVVQVWGAPAHNNTGGGHQPIHFDPFINQTAREVRLWCLILMFLSGMTLFNNLSYMAATGKLGSGTLDSFVTIIDTVCSGMGLIVANMGIQALRSMDPADVGKYVQSLISLALLSVSLRILWVVDMILQVKKAVKKSQEEKGDKNDTIDQDDPNGFNDQPMDSKTVVSFAIQAVIIALICMFAWGSCVSRARRLQEAVNNYQTADAGAV</sequence>
<gene>
    <name evidence="4" type="ORF">SELO1098_LOCUS9404</name>
</gene>
<dbReference type="InterPro" id="IPR000626">
    <property type="entry name" value="Ubiquitin-like_dom"/>
</dbReference>
<feature type="transmembrane region" description="Helical" evidence="2">
    <location>
        <begin position="172"/>
        <end position="194"/>
    </location>
</feature>
<proteinExistence type="predicted"/>
<dbReference type="SUPFAM" id="SSF54236">
    <property type="entry name" value="Ubiquitin-like"/>
    <property type="match status" value="1"/>
</dbReference>
<organism evidence="4">
    <name type="scientific">Spumella elongata</name>
    <dbReference type="NCBI Taxonomy" id="89044"/>
    <lineage>
        <taxon>Eukaryota</taxon>
        <taxon>Sar</taxon>
        <taxon>Stramenopiles</taxon>
        <taxon>Ochrophyta</taxon>
        <taxon>Chrysophyceae</taxon>
        <taxon>Chromulinales</taxon>
        <taxon>Chromulinaceae</taxon>
        <taxon>Spumella</taxon>
    </lineage>
</organism>
<dbReference type="InterPro" id="IPR029071">
    <property type="entry name" value="Ubiquitin-like_domsf"/>
</dbReference>
<dbReference type="Pfam" id="PF00240">
    <property type="entry name" value="ubiquitin"/>
    <property type="match status" value="1"/>
</dbReference>
<dbReference type="AlphaFoldDB" id="A0A7S3GZ58"/>
<feature type="transmembrane region" description="Helical" evidence="2">
    <location>
        <begin position="206"/>
        <end position="229"/>
    </location>
</feature>
<feature type="transmembrane region" description="Helical" evidence="2">
    <location>
        <begin position="241"/>
        <end position="260"/>
    </location>
</feature>
<feature type="region of interest" description="Disordered" evidence="1">
    <location>
        <begin position="275"/>
        <end position="296"/>
    </location>
</feature>
<feature type="transmembrane region" description="Helical" evidence="2">
    <location>
        <begin position="302"/>
        <end position="321"/>
    </location>
</feature>
<feature type="region of interest" description="Disordered" evidence="1">
    <location>
        <begin position="1"/>
        <end position="30"/>
    </location>
</feature>
<name>A0A7S3GZ58_9STRA</name>
<evidence type="ECO:0000256" key="1">
    <source>
        <dbReference type="SAM" id="MobiDB-lite"/>
    </source>
</evidence>
<dbReference type="Gene3D" id="3.10.20.90">
    <property type="entry name" value="Phosphatidylinositol 3-kinase Catalytic Subunit, Chain A, domain 1"/>
    <property type="match status" value="1"/>
</dbReference>
<evidence type="ECO:0000313" key="4">
    <source>
        <dbReference type="EMBL" id="CAE0280570.1"/>
    </source>
</evidence>
<keyword evidence="2" id="KW-1133">Transmembrane helix</keyword>